<evidence type="ECO:0000313" key="7">
    <source>
        <dbReference type="EMBL" id="MDA0184884.1"/>
    </source>
</evidence>
<dbReference type="PANTHER" id="PTHR35534:SF1">
    <property type="entry name" value="LARGE RIBOSOMAL SUBUNIT PROTEIN BL32"/>
    <property type="match status" value="1"/>
</dbReference>
<dbReference type="GO" id="GO:0003735">
    <property type="term" value="F:structural constituent of ribosome"/>
    <property type="evidence" value="ECO:0007669"/>
    <property type="project" value="InterPro"/>
</dbReference>
<feature type="region of interest" description="Disordered" evidence="6">
    <location>
        <begin position="1"/>
        <end position="23"/>
    </location>
</feature>
<keyword evidence="3 5" id="KW-0687">Ribonucleoprotein</keyword>
<evidence type="ECO:0000256" key="6">
    <source>
        <dbReference type="SAM" id="MobiDB-lite"/>
    </source>
</evidence>
<evidence type="ECO:0000256" key="5">
    <source>
        <dbReference type="HAMAP-Rule" id="MF_00340"/>
    </source>
</evidence>
<dbReference type="InterPro" id="IPR044957">
    <property type="entry name" value="Ribosomal_bL32_bact"/>
</dbReference>
<keyword evidence="8" id="KW-1185">Reference proteome</keyword>
<dbReference type="AlphaFoldDB" id="A0A9X3NGG1"/>
<dbReference type="SUPFAM" id="SSF57829">
    <property type="entry name" value="Zn-binding ribosomal proteins"/>
    <property type="match status" value="1"/>
</dbReference>
<dbReference type="InterPro" id="IPR011332">
    <property type="entry name" value="Ribosomal_zn-bd"/>
</dbReference>
<dbReference type="InterPro" id="IPR002677">
    <property type="entry name" value="Ribosomal_bL32"/>
</dbReference>
<dbReference type="RefSeq" id="WP_270029345.1">
    <property type="nucleotide sequence ID" value="NZ_JAPDDP010000090.1"/>
</dbReference>
<evidence type="ECO:0000256" key="4">
    <source>
        <dbReference type="ARBA" id="ARBA00035178"/>
    </source>
</evidence>
<dbReference type="GO" id="GO:0006412">
    <property type="term" value="P:translation"/>
    <property type="evidence" value="ECO:0007669"/>
    <property type="project" value="UniProtKB-UniRule"/>
</dbReference>
<reference evidence="7" key="1">
    <citation type="submission" date="2022-10" db="EMBL/GenBank/DDBJ databases">
        <title>The WGS of Solirubrobacter phytolaccae KCTC 29190.</title>
        <authorList>
            <person name="Jiang Z."/>
        </authorList>
    </citation>
    <scope>NUCLEOTIDE SEQUENCE</scope>
    <source>
        <strain evidence="7">KCTC 29190</strain>
    </source>
</reference>
<comment type="similarity">
    <text evidence="1 5">Belongs to the bacterial ribosomal protein bL32 family.</text>
</comment>
<comment type="caution">
    <text evidence="7">The sequence shown here is derived from an EMBL/GenBank/DDBJ whole genome shotgun (WGS) entry which is preliminary data.</text>
</comment>
<gene>
    <name evidence="5 7" type="primary">rpmF</name>
    <name evidence="7" type="ORF">OJ997_31565</name>
</gene>
<proteinExistence type="inferred from homology"/>
<organism evidence="7 8">
    <name type="scientific">Solirubrobacter phytolaccae</name>
    <dbReference type="NCBI Taxonomy" id="1404360"/>
    <lineage>
        <taxon>Bacteria</taxon>
        <taxon>Bacillati</taxon>
        <taxon>Actinomycetota</taxon>
        <taxon>Thermoleophilia</taxon>
        <taxon>Solirubrobacterales</taxon>
        <taxon>Solirubrobacteraceae</taxon>
        <taxon>Solirubrobacter</taxon>
    </lineage>
</organism>
<dbReference type="GO" id="GO:0015934">
    <property type="term" value="C:large ribosomal subunit"/>
    <property type="evidence" value="ECO:0007669"/>
    <property type="project" value="InterPro"/>
</dbReference>
<dbReference type="NCBIfam" id="TIGR01031">
    <property type="entry name" value="rpmF_bact"/>
    <property type="match status" value="1"/>
</dbReference>
<dbReference type="PANTHER" id="PTHR35534">
    <property type="entry name" value="50S RIBOSOMAL PROTEIN L32"/>
    <property type="match status" value="1"/>
</dbReference>
<sequence length="67" mass="7681">MAVPKQKQSHARTSQRRAQHKITAPAVNDCPQCRQPRRPHRVCGNCGFYGGREVVHVHDAHDHDHEH</sequence>
<evidence type="ECO:0000256" key="2">
    <source>
        <dbReference type="ARBA" id="ARBA00022980"/>
    </source>
</evidence>
<dbReference type="Pfam" id="PF01783">
    <property type="entry name" value="Ribosomal_L32p"/>
    <property type="match status" value="1"/>
</dbReference>
<evidence type="ECO:0000256" key="3">
    <source>
        <dbReference type="ARBA" id="ARBA00023274"/>
    </source>
</evidence>
<evidence type="ECO:0000256" key="1">
    <source>
        <dbReference type="ARBA" id="ARBA00008560"/>
    </source>
</evidence>
<dbReference type="EMBL" id="JAPDDP010000090">
    <property type="protein sequence ID" value="MDA0184884.1"/>
    <property type="molecule type" value="Genomic_DNA"/>
</dbReference>
<protein>
    <recommendedName>
        <fullName evidence="4 5">Large ribosomal subunit protein bL32</fullName>
    </recommendedName>
</protein>
<accession>A0A9X3NGG1</accession>
<keyword evidence="2 5" id="KW-0689">Ribosomal protein</keyword>
<feature type="compositionally biased region" description="Basic residues" evidence="6">
    <location>
        <begin position="7"/>
        <end position="20"/>
    </location>
</feature>
<evidence type="ECO:0000313" key="8">
    <source>
        <dbReference type="Proteomes" id="UP001147653"/>
    </source>
</evidence>
<name>A0A9X3NGG1_9ACTN</name>
<dbReference type="HAMAP" id="MF_00340">
    <property type="entry name" value="Ribosomal_bL32"/>
    <property type="match status" value="1"/>
</dbReference>
<dbReference type="Proteomes" id="UP001147653">
    <property type="component" value="Unassembled WGS sequence"/>
</dbReference>